<evidence type="ECO:0000313" key="6">
    <source>
        <dbReference type="Proteomes" id="UP000306102"/>
    </source>
</evidence>
<dbReference type="GO" id="GO:0008146">
    <property type="term" value="F:sulfotransferase activity"/>
    <property type="evidence" value="ECO:0007669"/>
    <property type="project" value="InterPro"/>
</dbReference>
<reference evidence="5 6" key="1">
    <citation type="journal article" date="2018" name="Proc. Natl. Acad. Sci. U.S.A.">
        <title>Draft genome sequence of Camellia sinensis var. sinensis provides insights into the evolution of the tea genome and tea quality.</title>
        <authorList>
            <person name="Wei C."/>
            <person name="Yang H."/>
            <person name="Wang S."/>
            <person name="Zhao J."/>
            <person name="Liu C."/>
            <person name="Gao L."/>
            <person name="Xia E."/>
            <person name="Lu Y."/>
            <person name="Tai Y."/>
            <person name="She G."/>
            <person name="Sun J."/>
            <person name="Cao H."/>
            <person name="Tong W."/>
            <person name="Gao Q."/>
            <person name="Li Y."/>
            <person name="Deng W."/>
            <person name="Jiang X."/>
            <person name="Wang W."/>
            <person name="Chen Q."/>
            <person name="Zhang S."/>
            <person name="Li H."/>
            <person name="Wu J."/>
            <person name="Wang P."/>
            <person name="Li P."/>
            <person name="Shi C."/>
            <person name="Zheng F."/>
            <person name="Jian J."/>
            <person name="Huang B."/>
            <person name="Shan D."/>
            <person name="Shi M."/>
            <person name="Fang C."/>
            <person name="Yue Y."/>
            <person name="Li F."/>
            <person name="Li D."/>
            <person name="Wei S."/>
            <person name="Han B."/>
            <person name="Jiang C."/>
            <person name="Yin Y."/>
            <person name="Xia T."/>
            <person name="Zhang Z."/>
            <person name="Bennetzen J.L."/>
            <person name="Zhao S."/>
            <person name="Wan X."/>
        </authorList>
    </citation>
    <scope>NUCLEOTIDE SEQUENCE [LARGE SCALE GENOMIC DNA]</scope>
    <source>
        <strain evidence="6">cv. Shuchazao</strain>
        <tissue evidence="5">Leaf</tissue>
    </source>
</reference>
<evidence type="ECO:0000256" key="2">
    <source>
        <dbReference type="ARBA" id="ARBA00022679"/>
    </source>
</evidence>
<dbReference type="InterPro" id="IPR011009">
    <property type="entry name" value="Kinase-like_dom_sf"/>
</dbReference>
<dbReference type="Gene3D" id="3.40.50.300">
    <property type="entry name" value="P-loop containing nucleotide triphosphate hydrolases"/>
    <property type="match status" value="2"/>
</dbReference>
<dbReference type="AlphaFoldDB" id="A0A4S4ETN2"/>
<comment type="caution">
    <text evidence="5">The sequence shown here is derived from an EMBL/GenBank/DDBJ whole genome shotgun (WGS) entry which is preliminary data.</text>
</comment>
<organism evidence="5 6">
    <name type="scientific">Camellia sinensis var. sinensis</name>
    <name type="common">China tea</name>
    <dbReference type="NCBI Taxonomy" id="542762"/>
    <lineage>
        <taxon>Eukaryota</taxon>
        <taxon>Viridiplantae</taxon>
        <taxon>Streptophyta</taxon>
        <taxon>Embryophyta</taxon>
        <taxon>Tracheophyta</taxon>
        <taxon>Spermatophyta</taxon>
        <taxon>Magnoliopsida</taxon>
        <taxon>eudicotyledons</taxon>
        <taxon>Gunneridae</taxon>
        <taxon>Pentapetalae</taxon>
        <taxon>asterids</taxon>
        <taxon>Ericales</taxon>
        <taxon>Theaceae</taxon>
        <taxon>Camellia</taxon>
    </lineage>
</organism>
<protein>
    <recommendedName>
        <fullName evidence="3">Sulfotransferase</fullName>
        <ecNumber evidence="3">2.8.2.-</ecNumber>
    </recommendedName>
</protein>
<dbReference type="SUPFAM" id="SSF52540">
    <property type="entry name" value="P-loop containing nucleoside triphosphate hydrolases"/>
    <property type="match status" value="1"/>
</dbReference>
<comment type="similarity">
    <text evidence="1 3">Belongs to the sulfotransferase 1 family.</text>
</comment>
<keyword evidence="2 3" id="KW-0808">Transferase</keyword>
<dbReference type="PANTHER" id="PTHR11783">
    <property type="entry name" value="SULFOTRANSFERASE SULT"/>
    <property type="match status" value="1"/>
</dbReference>
<dbReference type="Proteomes" id="UP000306102">
    <property type="component" value="Unassembled WGS sequence"/>
</dbReference>
<dbReference type="EC" id="2.8.2.-" evidence="3"/>
<evidence type="ECO:0000256" key="1">
    <source>
        <dbReference type="ARBA" id="ARBA00005771"/>
    </source>
</evidence>
<gene>
    <name evidence="5" type="ORF">TEA_017136</name>
</gene>
<sequence>MGKEVIDEMLKTLPMEKIPYGFDLCFNEGYWYPSVFFHGIIASQQRFKGQDSDLILITLPKSCTTWLKALAFTIANRNNYPVSESPLLTTNPHGLVPLLEDGIYGKNSVLKLEDLPSPRVLATHMPHSALPTSIKDSDSFKYFDPSLIAESFDMFCRGVTTYGPFWDHVLEYWKAIQERPGKVLFLKYEDMKEDPISHLKVLAKFMGLPFSVEEDNQVLIEEVLKLCSFDNLKDLEVNKNEKYKTGRPNSMFFRKGVIQHRNMTSMDSCLRSRGYTALEYDIHGQLSEKVDTYSFGVVVLEIISGQKYNEMKVESAELLQPSLDATRLSYCYYSGPASSETGGVTFLANPLPS</sequence>
<dbReference type="Gene3D" id="1.10.510.10">
    <property type="entry name" value="Transferase(Phosphotransferase) domain 1"/>
    <property type="match status" value="1"/>
</dbReference>
<feature type="domain" description="Sulfotransferase" evidence="4">
    <location>
        <begin position="148"/>
        <end position="259"/>
    </location>
</feature>
<evidence type="ECO:0000256" key="3">
    <source>
        <dbReference type="RuleBase" id="RU361155"/>
    </source>
</evidence>
<dbReference type="Pfam" id="PF00685">
    <property type="entry name" value="Sulfotransfer_1"/>
    <property type="match status" value="2"/>
</dbReference>
<accession>A0A4S4ETN2</accession>
<dbReference type="InterPro" id="IPR000863">
    <property type="entry name" value="Sulfotransferase_dom"/>
</dbReference>
<feature type="domain" description="Sulfotransferase" evidence="4">
    <location>
        <begin position="51"/>
        <end position="138"/>
    </location>
</feature>
<dbReference type="STRING" id="542762.A0A4S4ETN2"/>
<dbReference type="InterPro" id="IPR027417">
    <property type="entry name" value="P-loop_NTPase"/>
</dbReference>
<name>A0A4S4ETN2_CAMSN</name>
<dbReference type="EMBL" id="SDRB02002041">
    <property type="protein sequence ID" value="THG20263.1"/>
    <property type="molecule type" value="Genomic_DNA"/>
</dbReference>
<keyword evidence="6" id="KW-1185">Reference proteome</keyword>
<evidence type="ECO:0000313" key="5">
    <source>
        <dbReference type="EMBL" id="THG20263.1"/>
    </source>
</evidence>
<dbReference type="SUPFAM" id="SSF56112">
    <property type="entry name" value="Protein kinase-like (PK-like)"/>
    <property type="match status" value="1"/>
</dbReference>
<proteinExistence type="inferred from homology"/>
<evidence type="ECO:0000259" key="4">
    <source>
        <dbReference type="Pfam" id="PF00685"/>
    </source>
</evidence>